<dbReference type="SUPFAM" id="SSF53474">
    <property type="entry name" value="alpha/beta-Hydrolases"/>
    <property type="match status" value="1"/>
</dbReference>
<reference evidence="2 3" key="1">
    <citation type="submission" date="2020-09" db="EMBL/GenBank/DDBJ databases">
        <title>Isolation and identification of active actinomycetes.</title>
        <authorList>
            <person name="Li X."/>
        </authorList>
    </citation>
    <scope>NUCLEOTIDE SEQUENCE [LARGE SCALE GENOMIC DNA]</scope>
    <source>
        <strain evidence="2 3">NEAU-LLC</strain>
    </source>
</reference>
<feature type="domain" description="Acetyl xylan esterase" evidence="1">
    <location>
        <begin position="58"/>
        <end position="306"/>
    </location>
</feature>
<accession>A0ABR8NT44</accession>
<sequence>MARAAPRLPESKAPTDRKDAVFPSPYDAWFADAPIDGTYGYDLDALRAVAPVPAAAGFPPTWRRWRREAAEAAARPELTSLGRSGAHDVFEVAFGTSDGLRLRGWFGMPAAGAARVGIVHSHGYGGRDAPDFARVPDDAAVIFPVARGLGALNVEVGAPSTSDRHVLHGIESPETYALGRCAAELWTAGDVLVELAGDLPLYLVGESFGGGIGALALPWDDRLIGATLVVPSFGQYDIRLQVPCLGSGEHVRTYVADHPEAREVLRLFDASTAATFVRVPVRVEAALWDASVPAPGQFAVANAVAQAEAAGTGARLELEVLPAGHAEYPGIDAVAARAAAATRAHVTASLATASTRHWQTARTRPS</sequence>
<name>A0ABR8NT44_9MICO</name>
<organism evidence="2 3">
    <name type="scientific">Microbacterium helvum</name>
    <dbReference type="NCBI Taxonomy" id="2773713"/>
    <lineage>
        <taxon>Bacteria</taxon>
        <taxon>Bacillati</taxon>
        <taxon>Actinomycetota</taxon>
        <taxon>Actinomycetes</taxon>
        <taxon>Micrococcales</taxon>
        <taxon>Microbacteriaceae</taxon>
        <taxon>Microbacterium</taxon>
    </lineage>
</organism>
<dbReference type="Pfam" id="PF05448">
    <property type="entry name" value="AXE1"/>
    <property type="match status" value="1"/>
</dbReference>
<dbReference type="InterPro" id="IPR029058">
    <property type="entry name" value="AB_hydrolase_fold"/>
</dbReference>
<evidence type="ECO:0000313" key="3">
    <source>
        <dbReference type="Proteomes" id="UP000598426"/>
    </source>
</evidence>
<dbReference type="EMBL" id="JACXZS010000016">
    <property type="protein sequence ID" value="MBD3943780.1"/>
    <property type="molecule type" value="Genomic_DNA"/>
</dbReference>
<comment type="caution">
    <text evidence="2">The sequence shown here is derived from an EMBL/GenBank/DDBJ whole genome shotgun (WGS) entry which is preliminary data.</text>
</comment>
<evidence type="ECO:0000259" key="1">
    <source>
        <dbReference type="Pfam" id="PF05448"/>
    </source>
</evidence>
<dbReference type="Proteomes" id="UP000598426">
    <property type="component" value="Unassembled WGS sequence"/>
</dbReference>
<keyword evidence="3" id="KW-1185">Reference proteome</keyword>
<dbReference type="InterPro" id="IPR008391">
    <property type="entry name" value="AXE1_dom"/>
</dbReference>
<protein>
    <submittedName>
        <fullName evidence="2">Acetylxylan esterase</fullName>
    </submittedName>
</protein>
<proteinExistence type="predicted"/>
<dbReference type="Gene3D" id="3.40.50.1820">
    <property type="entry name" value="alpha/beta hydrolase"/>
    <property type="match status" value="1"/>
</dbReference>
<evidence type="ECO:0000313" key="2">
    <source>
        <dbReference type="EMBL" id="MBD3943780.1"/>
    </source>
</evidence>
<gene>
    <name evidence="2" type="ORF">IF188_18975</name>
</gene>